<evidence type="ECO:0000256" key="2">
    <source>
        <dbReference type="ARBA" id="ARBA00022479"/>
    </source>
</evidence>
<dbReference type="Gene3D" id="2.10.25.10">
    <property type="entry name" value="Laminin"/>
    <property type="match status" value="2"/>
</dbReference>
<dbReference type="InterPro" id="IPR000152">
    <property type="entry name" value="EGF-type_Asp/Asn_hydroxyl_site"/>
</dbReference>
<dbReference type="PROSITE" id="PS50998">
    <property type="entry name" value="GLA_2"/>
    <property type="match status" value="1"/>
</dbReference>
<dbReference type="Gene3D" id="4.10.740.10">
    <property type="entry name" value="Coagulation Factor IX"/>
    <property type="match status" value="1"/>
</dbReference>
<dbReference type="FunFam" id="4.10.740.10:FF:000001">
    <property type="entry name" value="vitamin K-dependent protein S"/>
    <property type="match status" value="1"/>
</dbReference>
<evidence type="ECO:0000313" key="14">
    <source>
        <dbReference type="Ensembl" id="ENSAMXP00000016609.2"/>
    </source>
</evidence>
<dbReference type="PROSITE" id="PS50026">
    <property type="entry name" value="EGF_3"/>
    <property type="match status" value="1"/>
</dbReference>
<dbReference type="AlphaFoldDB" id="W5L9U7"/>
<dbReference type="eggNOG" id="KOG3627">
    <property type="taxonomic scope" value="Eukaryota"/>
</dbReference>
<organism evidence="14 15">
    <name type="scientific">Astyanax mexicanus</name>
    <name type="common">Blind cave fish</name>
    <name type="synonym">Astyanax fasciatus mexicanus</name>
    <dbReference type="NCBI Taxonomy" id="7994"/>
    <lineage>
        <taxon>Eukaryota</taxon>
        <taxon>Metazoa</taxon>
        <taxon>Chordata</taxon>
        <taxon>Craniata</taxon>
        <taxon>Vertebrata</taxon>
        <taxon>Euteleostomi</taxon>
        <taxon>Actinopterygii</taxon>
        <taxon>Neopterygii</taxon>
        <taxon>Teleostei</taxon>
        <taxon>Ostariophysi</taxon>
        <taxon>Characiformes</taxon>
        <taxon>Characoidei</taxon>
        <taxon>Acestrorhamphidae</taxon>
        <taxon>Acestrorhamphinae</taxon>
        <taxon>Astyanax</taxon>
    </lineage>
</organism>
<dbReference type="InterPro" id="IPR012224">
    <property type="entry name" value="Pept_S1A_FX"/>
</dbReference>
<dbReference type="Ensembl" id="ENSAMXT00000016609.2">
    <property type="protein sequence ID" value="ENSAMXP00000016609.2"/>
    <property type="gene ID" value="ENSAMXG00000016125.2"/>
</dbReference>
<dbReference type="InterPro" id="IPR050442">
    <property type="entry name" value="Peptidase_S1_coag_factors"/>
</dbReference>
<dbReference type="CDD" id="cd00054">
    <property type="entry name" value="EGF_CA"/>
    <property type="match status" value="2"/>
</dbReference>
<keyword evidence="6" id="KW-0378">Hydrolase</keyword>
<dbReference type="SUPFAM" id="SSF57196">
    <property type="entry name" value="EGF/Laminin"/>
    <property type="match status" value="1"/>
</dbReference>
<reference evidence="14" key="4">
    <citation type="submission" date="2025-09" db="UniProtKB">
        <authorList>
            <consortium name="Ensembl"/>
        </authorList>
    </citation>
    <scope>IDENTIFICATION</scope>
</reference>
<dbReference type="InterPro" id="IPR018097">
    <property type="entry name" value="EGF_Ca-bd_CS"/>
</dbReference>
<dbReference type="PROSITE" id="PS00010">
    <property type="entry name" value="ASX_HYDROXYL"/>
    <property type="match status" value="1"/>
</dbReference>
<dbReference type="SMART" id="SM00181">
    <property type="entry name" value="EGF"/>
    <property type="match status" value="2"/>
</dbReference>
<dbReference type="PANTHER" id="PTHR24278:SF35">
    <property type="entry name" value="PROTEIN Z, VITAMIN K-DEPENDENT PLASMA GLYCOPROTEIN B"/>
    <property type="match status" value="1"/>
</dbReference>
<dbReference type="PROSITE" id="PS01187">
    <property type="entry name" value="EGF_CA"/>
    <property type="match status" value="1"/>
</dbReference>
<dbReference type="PRINTS" id="PR00001">
    <property type="entry name" value="GLABLOOD"/>
</dbReference>
<dbReference type="HOGENOM" id="CLU_006842_19_5_1"/>
<dbReference type="PIRSF" id="PIRSF001143">
    <property type="entry name" value="Factor_X"/>
    <property type="match status" value="1"/>
</dbReference>
<dbReference type="InterPro" id="IPR001254">
    <property type="entry name" value="Trypsin_dom"/>
</dbReference>
<keyword evidence="5" id="KW-0645">Protease</keyword>
<evidence type="ECO:0000256" key="4">
    <source>
        <dbReference type="ARBA" id="ARBA00022536"/>
    </source>
</evidence>
<dbReference type="GO" id="GO:0007596">
    <property type="term" value="P:blood coagulation"/>
    <property type="evidence" value="ECO:0007669"/>
    <property type="project" value="InterPro"/>
</dbReference>
<dbReference type="GO" id="GO:0006508">
    <property type="term" value="P:proteolysis"/>
    <property type="evidence" value="ECO:0007669"/>
    <property type="project" value="UniProtKB-KW"/>
</dbReference>
<keyword evidence="2" id="KW-0301">Gamma-carboxyglutamic acid</keyword>
<dbReference type="InterPro" id="IPR001881">
    <property type="entry name" value="EGF-like_Ca-bd_dom"/>
</dbReference>
<sequence length="443" mass="49758">MNQWKTYLGKKVPPRVGGGDLRTWNFLLLVLHSNYLLTNTDQTVFRTRLLASTIFQRAKRANTFLVEEILQGNLERECFEERCSKEEAREVFEDNQKTEDFWTIYYDGDQCKPHPCEHGGTCKDKIGGYSCICTDTYSGINCEKDVSECPSGGPLACEHYCKPMHGSFRCFCAKGYTLHSDGRSCVPQVQNPCGKMQITSERPASLNSNQNDPSDNVCPQGKCPWQVTFVDADDNVVCHGVILGKKSVLTTAGCMTTDKHLYMVFAGQPNEKRNASHDTTWTFPKRYSSGQPDDDLAFLQLKQPVPLSLDIIPLCLPEKDFSENVLMKTDREGVLANGASHPSYLSLEDCQDKLNLTFSLTNKMFCMEERVPAGGMRLRSQQRRAQCDLKSGTPVATVEGNTAFLTGMSLIQSDCDQGLVFTKVSRYLHWIRPLLLRSEAEKS</sequence>
<evidence type="ECO:0000256" key="9">
    <source>
        <dbReference type="ARBA" id="ARBA00023180"/>
    </source>
</evidence>
<dbReference type="Pfam" id="PF00594">
    <property type="entry name" value="Gla"/>
    <property type="match status" value="1"/>
</dbReference>
<feature type="domain" description="Gla" evidence="13">
    <location>
        <begin position="61"/>
        <end position="107"/>
    </location>
</feature>
<reference evidence="14" key="3">
    <citation type="submission" date="2025-08" db="UniProtKB">
        <authorList>
            <consortium name="Ensembl"/>
        </authorList>
    </citation>
    <scope>IDENTIFICATION</scope>
</reference>
<dbReference type="GO" id="GO:0004252">
    <property type="term" value="F:serine-type endopeptidase activity"/>
    <property type="evidence" value="ECO:0007669"/>
    <property type="project" value="InterPro"/>
</dbReference>
<dbReference type="FunCoup" id="W5L9U7">
    <property type="interactions" value="17"/>
</dbReference>
<evidence type="ECO:0000256" key="8">
    <source>
        <dbReference type="ARBA" id="ARBA00023157"/>
    </source>
</evidence>
<feature type="disulfide bond" evidence="10">
    <location>
        <begin position="133"/>
        <end position="142"/>
    </location>
</feature>
<evidence type="ECO:0000256" key="1">
    <source>
        <dbReference type="ARBA" id="ARBA00004613"/>
    </source>
</evidence>
<evidence type="ECO:0000256" key="7">
    <source>
        <dbReference type="ARBA" id="ARBA00022837"/>
    </source>
</evidence>
<evidence type="ECO:0000256" key="3">
    <source>
        <dbReference type="ARBA" id="ARBA00022525"/>
    </source>
</evidence>
<dbReference type="SUPFAM" id="SSF57630">
    <property type="entry name" value="GLA-domain"/>
    <property type="match status" value="1"/>
</dbReference>
<evidence type="ECO:0000313" key="15">
    <source>
        <dbReference type="Proteomes" id="UP000018467"/>
    </source>
</evidence>
<protein>
    <submittedName>
        <fullName evidence="14">Protein Z, vitamin K-dependent plasma glycoprotein b</fullName>
    </submittedName>
</protein>
<dbReference type="PROSITE" id="PS00022">
    <property type="entry name" value="EGF_1"/>
    <property type="match status" value="1"/>
</dbReference>
<evidence type="ECO:0000259" key="11">
    <source>
        <dbReference type="PROSITE" id="PS50026"/>
    </source>
</evidence>
<dbReference type="GO" id="GO:0005509">
    <property type="term" value="F:calcium ion binding"/>
    <property type="evidence" value="ECO:0007669"/>
    <property type="project" value="InterPro"/>
</dbReference>
<keyword evidence="9" id="KW-0325">Glycoprotein</keyword>
<dbReference type="SUPFAM" id="SSF50494">
    <property type="entry name" value="Trypsin-like serine proteases"/>
    <property type="match status" value="1"/>
</dbReference>
<dbReference type="PANTHER" id="PTHR24278">
    <property type="entry name" value="COAGULATION FACTOR"/>
    <property type="match status" value="1"/>
</dbReference>
<dbReference type="InParanoid" id="W5L9U7"/>
<keyword evidence="4 10" id="KW-0245">EGF-like domain</keyword>
<reference evidence="15" key="1">
    <citation type="submission" date="2013-03" db="EMBL/GenBank/DDBJ databases">
        <authorList>
            <person name="Jeffery W."/>
            <person name="Warren W."/>
            <person name="Wilson R.K."/>
        </authorList>
    </citation>
    <scope>NUCLEOTIDE SEQUENCE</scope>
    <source>
        <strain evidence="15">female</strain>
    </source>
</reference>
<dbReference type="GeneTree" id="ENSGT00940000154505"/>
<evidence type="ECO:0000259" key="13">
    <source>
        <dbReference type="PROSITE" id="PS50998"/>
    </source>
</evidence>
<feature type="domain" description="EGF-like" evidence="11">
    <location>
        <begin position="107"/>
        <end position="143"/>
    </location>
</feature>
<evidence type="ECO:0000256" key="6">
    <source>
        <dbReference type="ARBA" id="ARBA00022801"/>
    </source>
</evidence>
<proteinExistence type="predicted"/>
<evidence type="ECO:0000256" key="5">
    <source>
        <dbReference type="ARBA" id="ARBA00022670"/>
    </source>
</evidence>
<name>W5L9U7_ASTMX</name>
<comment type="caution">
    <text evidence="10">Lacks conserved residue(s) required for the propagation of feature annotation.</text>
</comment>
<dbReference type="InterPro" id="IPR000742">
    <property type="entry name" value="EGF"/>
</dbReference>
<dbReference type="FunFam" id="2.10.25.10:FF:000162">
    <property type="entry name" value="Coagulation factor X (Predicted)"/>
    <property type="match status" value="1"/>
</dbReference>
<feature type="domain" description="Peptidase S1" evidence="12">
    <location>
        <begin position="206"/>
        <end position="436"/>
    </location>
</feature>
<dbReference type="Proteomes" id="UP000018467">
    <property type="component" value="Unassembled WGS sequence"/>
</dbReference>
<dbReference type="SMART" id="SM00179">
    <property type="entry name" value="EGF_CA"/>
    <property type="match status" value="2"/>
</dbReference>
<comment type="subcellular location">
    <subcellularLocation>
        <location evidence="1">Secreted</location>
    </subcellularLocation>
</comment>
<dbReference type="STRING" id="7994.ENSAMXP00000016609"/>
<dbReference type="InterPro" id="IPR009003">
    <property type="entry name" value="Peptidase_S1_PA"/>
</dbReference>
<keyword evidence="15" id="KW-1185">Reference proteome</keyword>
<dbReference type="InterPro" id="IPR035972">
    <property type="entry name" value="GLA-like_dom_SF"/>
</dbReference>
<dbReference type="GO" id="GO:0005615">
    <property type="term" value="C:extracellular space"/>
    <property type="evidence" value="ECO:0007669"/>
    <property type="project" value="TreeGrafter"/>
</dbReference>
<dbReference type="PROSITE" id="PS00011">
    <property type="entry name" value="GLA_1"/>
    <property type="match status" value="1"/>
</dbReference>
<evidence type="ECO:0000256" key="10">
    <source>
        <dbReference type="PROSITE-ProRule" id="PRU00076"/>
    </source>
</evidence>
<dbReference type="InterPro" id="IPR043504">
    <property type="entry name" value="Peptidase_S1_PA_chymotrypsin"/>
</dbReference>
<keyword evidence="7" id="KW-0106">Calcium</keyword>
<dbReference type="InterPro" id="IPR017857">
    <property type="entry name" value="Coagulation_fac-like_Gla_dom"/>
</dbReference>
<dbReference type="Pfam" id="PF00089">
    <property type="entry name" value="Trypsin"/>
    <property type="match status" value="1"/>
</dbReference>
<dbReference type="Bgee" id="ENSAMXG00000016125">
    <property type="expression patterns" value="Expressed in liver and 3 other cell types or tissues"/>
</dbReference>
<dbReference type="Pfam" id="PF00008">
    <property type="entry name" value="EGF"/>
    <property type="match status" value="1"/>
</dbReference>
<keyword evidence="8 10" id="KW-1015">Disulfide bond</keyword>
<dbReference type="SMART" id="SM00020">
    <property type="entry name" value="Tryp_SPc"/>
    <property type="match status" value="1"/>
</dbReference>
<dbReference type="PROSITE" id="PS50240">
    <property type="entry name" value="TRYPSIN_DOM"/>
    <property type="match status" value="1"/>
</dbReference>
<keyword evidence="3" id="KW-0964">Secreted</keyword>
<dbReference type="Gene3D" id="2.40.10.10">
    <property type="entry name" value="Trypsin-like serine proteases"/>
    <property type="match status" value="2"/>
</dbReference>
<dbReference type="SMART" id="SM00069">
    <property type="entry name" value="GLA"/>
    <property type="match status" value="1"/>
</dbReference>
<accession>W5L9U7</accession>
<dbReference type="InterPro" id="IPR000294">
    <property type="entry name" value="GLA_domain"/>
</dbReference>
<reference evidence="15" key="2">
    <citation type="journal article" date="2014" name="Nat. Commun.">
        <title>The cavefish genome reveals candidate genes for eye loss.</title>
        <authorList>
            <person name="McGaugh S.E."/>
            <person name="Gross J.B."/>
            <person name="Aken B."/>
            <person name="Blin M."/>
            <person name="Borowsky R."/>
            <person name="Chalopin D."/>
            <person name="Hinaux H."/>
            <person name="Jeffery W.R."/>
            <person name="Keene A."/>
            <person name="Ma L."/>
            <person name="Minx P."/>
            <person name="Murphy D."/>
            <person name="O'Quin K.E."/>
            <person name="Retaux S."/>
            <person name="Rohner N."/>
            <person name="Searle S.M."/>
            <person name="Stahl B.A."/>
            <person name="Tabin C."/>
            <person name="Volff J.N."/>
            <person name="Yoshizawa M."/>
            <person name="Warren W.C."/>
        </authorList>
    </citation>
    <scope>NUCLEOTIDE SEQUENCE [LARGE SCALE GENOMIC DNA]</scope>
    <source>
        <strain evidence="15">female</strain>
    </source>
</reference>
<evidence type="ECO:0000259" key="12">
    <source>
        <dbReference type="PROSITE" id="PS50240"/>
    </source>
</evidence>
<dbReference type="Pfam" id="PF14670">
    <property type="entry name" value="FXa_inhibition"/>
    <property type="match status" value="1"/>
</dbReference>